<evidence type="ECO:0000313" key="3">
    <source>
        <dbReference type="Proteomes" id="UP000826550"/>
    </source>
</evidence>
<dbReference type="SUPFAM" id="SSF52799">
    <property type="entry name" value="(Phosphotyrosine protein) phosphatases II"/>
    <property type="match status" value="1"/>
</dbReference>
<dbReference type="Proteomes" id="UP000826550">
    <property type="component" value="Chromosome"/>
</dbReference>
<dbReference type="PANTHER" id="PTHR31126:SF1">
    <property type="entry name" value="TYROSINE SPECIFIC PROTEIN PHOSPHATASES DOMAIN-CONTAINING PROTEIN"/>
    <property type="match status" value="1"/>
</dbReference>
<dbReference type="InterPro" id="IPR029021">
    <property type="entry name" value="Prot-tyrosine_phosphatase-like"/>
</dbReference>
<keyword evidence="3" id="KW-1185">Reference proteome</keyword>
<dbReference type="EMBL" id="CP048268">
    <property type="protein sequence ID" value="QYN53782.1"/>
    <property type="molecule type" value="Genomic_DNA"/>
</dbReference>
<sequence>MIANVNVKYLGRDEYKLKWSNAKETSIYLLPQPDKVVSEFLLTTSENSIEIKVTKYARPYFLLRDEDNEIIWATRVVPLEGTNNFRDLGGYLGADGKRIRWGKLFRSDHLHRLTENDKRVLDLIGLKTVVDYRSPAEYLAQPNQNWQALQQTFHLVPDAQRAVLAAKAGSTHEKVRQLVQREVDQNVRLDNSGKTMINQSRDFVRLDENKRIYRKLLDVLLEQENVPLDQHCRGGKDRTGYGVAIILYLLGVDMDTIISDYMLTKTLRKKRNQHRMAQYAHETDDQNVLAYLYSMLDTRSEYLEASFAEMINLSGSIDAYFKNELKVTHEEVTALRKIYLE</sequence>
<proteinExistence type="inferred from homology"/>
<dbReference type="Gene3D" id="3.90.190.10">
    <property type="entry name" value="Protein tyrosine phosphatase superfamily"/>
    <property type="match status" value="1"/>
</dbReference>
<accession>A0ABX8W8G4</accession>
<reference evidence="2 3" key="1">
    <citation type="submission" date="2020-01" db="EMBL/GenBank/DDBJ databases">
        <title>Vast differences in strain-level diversity in the gut microbiota of two closely related honey bee species.</title>
        <authorList>
            <person name="Ellegaard K.M."/>
            <person name="Suenami S."/>
            <person name="Miyazaki R."/>
            <person name="Engel P."/>
        </authorList>
    </citation>
    <scope>NUCLEOTIDE SEQUENCE [LARGE SCALE GENOMIC DNA]</scope>
    <source>
        <strain evidence="2 3">ESL0416</strain>
    </source>
</reference>
<protein>
    <submittedName>
        <fullName evidence="2">Tyrosine-protein phosphatase</fullName>
    </submittedName>
</protein>
<dbReference type="InterPro" id="IPR026893">
    <property type="entry name" value="Tyr/Ser_Pase_IphP-type"/>
</dbReference>
<comment type="similarity">
    <text evidence="1">Belongs to the protein-tyrosine phosphatase family.</text>
</comment>
<dbReference type="PANTHER" id="PTHR31126">
    <property type="entry name" value="TYROSINE-PROTEIN PHOSPHATASE"/>
    <property type="match status" value="1"/>
</dbReference>
<dbReference type="Pfam" id="PF13350">
    <property type="entry name" value="Y_phosphatase3"/>
    <property type="match status" value="1"/>
</dbReference>
<evidence type="ECO:0000313" key="2">
    <source>
        <dbReference type="EMBL" id="QYN53782.1"/>
    </source>
</evidence>
<gene>
    <name evidence="2" type="ORF">GYM71_10290</name>
</gene>
<dbReference type="RefSeq" id="WP_220220411.1">
    <property type="nucleotide sequence ID" value="NZ_CP048268.1"/>
</dbReference>
<organism evidence="2 3">
    <name type="scientific">Lactobacillus panisapium</name>
    <dbReference type="NCBI Taxonomy" id="2012495"/>
    <lineage>
        <taxon>Bacteria</taxon>
        <taxon>Bacillati</taxon>
        <taxon>Bacillota</taxon>
        <taxon>Bacilli</taxon>
        <taxon>Lactobacillales</taxon>
        <taxon>Lactobacillaceae</taxon>
        <taxon>Lactobacillus</taxon>
    </lineage>
</organism>
<evidence type="ECO:0000256" key="1">
    <source>
        <dbReference type="ARBA" id="ARBA00009580"/>
    </source>
</evidence>
<name>A0ABX8W8G4_9LACO</name>